<gene>
    <name evidence="1" type="ORF">SERLADRAFT_404600</name>
</gene>
<organism>
    <name type="scientific">Serpula lacrymans var. lacrymans (strain S7.9)</name>
    <name type="common">Dry rot fungus</name>
    <dbReference type="NCBI Taxonomy" id="578457"/>
    <lineage>
        <taxon>Eukaryota</taxon>
        <taxon>Fungi</taxon>
        <taxon>Dikarya</taxon>
        <taxon>Basidiomycota</taxon>
        <taxon>Agaricomycotina</taxon>
        <taxon>Agaricomycetes</taxon>
        <taxon>Agaricomycetidae</taxon>
        <taxon>Boletales</taxon>
        <taxon>Coniophorineae</taxon>
        <taxon>Serpulaceae</taxon>
        <taxon>Serpula</taxon>
    </lineage>
</organism>
<proteinExistence type="predicted"/>
<protein>
    <submittedName>
        <fullName evidence="1">Uncharacterized protein</fullName>
    </submittedName>
</protein>
<dbReference type="EMBL" id="GL945428">
    <property type="protein sequence ID" value="EGO30430.1"/>
    <property type="molecule type" value="Genomic_DNA"/>
</dbReference>
<name>F8NDV6_SERL9</name>
<reference evidence="1" key="1">
    <citation type="submission" date="2011-04" db="EMBL/GenBank/DDBJ databases">
        <title>Evolution of plant cell wall degrading machinery underlies the functional diversity of forest fungi.</title>
        <authorList>
            <consortium name="US DOE Joint Genome Institute (JGI-PGF)"/>
            <person name="Eastwood D.C."/>
            <person name="Floudas D."/>
            <person name="Binder M."/>
            <person name="Majcherczyk A."/>
            <person name="Schneider P."/>
            <person name="Aerts A."/>
            <person name="Asiegbu F.O."/>
            <person name="Baker S.E."/>
            <person name="Barry K."/>
            <person name="Bendiksby M."/>
            <person name="Blumentritt M."/>
            <person name="Coutinho P.M."/>
            <person name="Cullen D."/>
            <person name="Cullen D."/>
            <person name="Gathman A."/>
            <person name="Goodell B."/>
            <person name="Henrissat B."/>
            <person name="Ihrmark K."/>
            <person name="Kauserud H."/>
            <person name="Kohler A."/>
            <person name="LaButti K."/>
            <person name="Lapidus A."/>
            <person name="Lavin J.L."/>
            <person name="Lee Y.-H."/>
            <person name="Lindquist E."/>
            <person name="Lilly W."/>
            <person name="Lucas S."/>
            <person name="Morin E."/>
            <person name="Murat C."/>
            <person name="Oguiza J.A."/>
            <person name="Park J."/>
            <person name="Pisabarro A.G."/>
            <person name="Riley R."/>
            <person name="Rosling A."/>
            <person name="Salamov A."/>
            <person name="Schmidt O."/>
            <person name="Schmutz J."/>
            <person name="Skrede I."/>
            <person name="Stenlid J."/>
            <person name="Wiebenga A."/>
            <person name="Xie X."/>
            <person name="Kues U."/>
            <person name="Hibbett D.S."/>
            <person name="Hoffmeister D."/>
            <person name="Hogberg N."/>
            <person name="Martin F."/>
            <person name="Grigoriev I.V."/>
            <person name="Watkinson S.C."/>
        </authorList>
    </citation>
    <scope>NUCLEOTIDE SEQUENCE</scope>
    <source>
        <strain evidence="1">S7.9</strain>
    </source>
</reference>
<dbReference type="KEGG" id="sla:SERLADRAFT_404600"/>
<dbReference type="AlphaFoldDB" id="F8NDV6"/>
<evidence type="ECO:0000313" key="1">
    <source>
        <dbReference type="EMBL" id="EGO30430.1"/>
    </source>
</evidence>
<dbReference type="Proteomes" id="UP000008064">
    <property type="component" value="Unassembled WGS sequence"/>
</dbReference>
<dbReference type="GeneID" id="18812402"/>
<dbReference type="HOGENOM" id="CLU_1384916_0_0_1"/>
<sequence>MIPLAAYAHAVTLVSQISHSFHQLWSGTRATLPRLTWREYKGPVFIDTLNHLQQQAMVNQAFNQYRTELHGISLAQTCNSNFSHSPSTPALVANQGTTVDNPALLSSTTVLPVPVPAAAFYSVTSLTAQANAVSSVSVAPLVTTITAIQSDIGQPVSAPNVIFDVNNGVLNYFSPLSLRGEYHNANHFTIRVQCGLC</sequence>
<accession>F8NDV6</accession>
<dbReference type="RefSeq" id="XP_007312314.1">
    <property type="nucleotide sequence ID" value="XM_007312252.1"/>
</dbReference>